<protein>
    <submittedName>
        <fullName evidence="3">Regulatory protein FlaEY</fullName>
    </submittedName>
</protein>
<dbReference type="EMBL" id="CAMXCT020000613">
    <property type="protein sequence ID" value="CAL1134509.1"/>
    <property type="molecule type" value="Genomic_DNA"/>
</dbReference>
<organism evidence="2">
    <name type="scientific">Cladocopium goreaui</name>
    <dbReference type="NCBI Taxonomy" id="2562237"/>
    <lineage>
        <taxon>Eukaryota</taxon>
        <taxon>Sar</taxon>
        <taxon>Alveolata</taxon>
        <taxon>Dinophyceae</taxon>
        <taxon>Suessiales</taxon>
        <taxon>Symbiodiniaceae</taxon>
        <taxon>Cladocopium</taxon>
    </lineage>
</organism>
<evidence type="ECO:0000313" key="2">
    <source>
        <dbReference type="EMBL" id="CAI3981134.1"/>
    </source>
</evidence>
<dbReference type="EMBL" id="CAMXCT030000613">
    <property type="protein sequence ID" value="CAL4768446.1"/>
    <property type="molecule type" value="Genomic_DNA"/>
</dbReference>
<sequence>MACKLRHCRQSHFRTVPSYALSRTSDLRWLVDDVGNAWVAGDTRSSLDGHANAGSYDIFLMKFDAQGVHLWTRQRGGGSWDEARALEVDDVGNAWVAGDTRSSLDGHANAGSYDIFLMKFDAQGVHLWTRQRGGEGRDYARALQVDDVGNAWVAGATYSSLDGHANAGREDIFLMKFDAQGVHLWTRQRGGKGSDGANALQVDDVGNAWVAGHTESSLDGHANAGDPDIFLMKFDAQGVHLWTRQRGGEGSDYAYAVQVDVNGHAWVAGFTRSSLDGHSAGGNDILLMKFDGEGVHQWTDQRGGKGDDVARALQVDPTGTDAWIAGWTTSSLDGHSNAGGRDIFLMKFQASTPTSSWTTSTTKPSTSISRPRSTTKSSTSTASVTTESASASAEEARPALSALPVSQLEVEQQTSTTTASADVENWNVQSIDLGANTASTSSEDDSTGLLVAVVVLPLLTACLCASLGICCYRAKLRQLRGAEAEPQVPNPLAMLPPLAWSVKPLIFSWNSRMTAEWPRGKVQKLSVSETAFELSGRQFQFRPGQVRHFTWEDGTVQTVQSIQKNVVWWSTQHPHPAWQRFRWVCTPKCQIENHHDMELTDSADSGDGYRCTSCSRLRAGKHWYCPQHQVHVCPVCAELPPEMPTLGLAATYLVDVFPPLARRVTRAENPNFYDICPNLAHGSAGMGYNRTCPRDGRPHCSIVDALEDAYSGKVTHFVSWCWAYSLNDVVSAIERWVQKSNEDARNVFLWMCFFCNNQYRIKEEATQTGSDDLKEIFESHLVEAGHMLVLLDTIVQPTYVKRAWCIFESYVCITQEIPMNIILPCAVETFFKETMSAGRINVLTDAVDTLNVRHARAGSEKDEDLIKRIILTTTGFDAVNHAVKSRLIDQFTVLFRELFTPQPS</sequence>
<dbReference type="EMBL" id="CAMXCT010000613">
    <property type="protein sequence ID" value="CAI3981134.1"/>
    <property type="molecule type" value="Genomic_DNA"/>
</dbReference>
<evidence type="ECO:0000313" key="3">
    <source>
        <dbReference type="EMBL" id="CAL4768446.1"/>
    </source>
</evidence>
<dbReference type="OrthoDB" id="447191at2759"/>
<dbReference type="InterPro" id="IPR052918">
    <property type="entry name" value="Motility_Chemotaxis_Reg"/>
</dbReference>
<accession>A0A9P1BX79</accession>
<dbReference type="PANTHER" id="PTHR35580">
    <property type="entry name" value="CELL SURFACE GLYCOPROTEIN (S-LAYER PROTEIN)-LIKE PROTEIN"/>
    <property type="match status" value="1"/>
</dbReference>
<dbReference type="SUPFAM" id="SSF101898">
    <property type="entry name" value="NHL repeat"/>
    <property type="match status" value="1"/>
</dbReference>
<name>A0A9P1BX79_9DINO</name>
<comment type="caution">
    <text evidence="2">The sequence shown here is derived from an EMBL/GenBank/DDBJ whole genome shotgun (WGS) entry which is preliminary data.</text>
</comment>
<keyword evidence="4" id="KW-1185">Reference proteome</keyword>
<proteinExistence type="predicted"/>
<evidence type="ECO:0000313" key="4">
    <source>
        <dbReference type="Proteomes" id="UP001152797"/>
    </source>
</evidence>
<feature type="region of interest" description="Disordered" evidence="1">
    <location>
        <begin position="354"/>
        <end position="421"/>
    </location>
</feature>
<dbReference type="AlphaFoldDB" id="A0A9P1BX79"/>
<reference evidence="2" key="1">
    <citation type="submission" date="2022-10" db="EMBL/GenBank/DDBJ databases">
        <authorList>
            <person name="Chen Y."/>
            <person name="Dougan E. K."/>
            <person name="Chan C."/>
            <person name="Rhodes N."/>
            <person name="Thang M."/>
        </authorList>
    </citation>
    <scope>NUCLEOTIDE SEQUENCE</scope>
</reference>
<dbReference type="PANTHER" id="PTHR35580:SF1">
    <property type="entry name" value="PHYTASE-LIKE DOMAIN-CONTAINING PROTEIN"/>
    <property type="match status" value="1"/>
</dbReference>
<feature type="compositionally biased region" description="Low complexity" evidence="1">
    <location>
        <begin position="354"/>
        <end position="402"/>
    </location>
</feature>
<gene>
    <name evidence="2" type="ORF">C1SCF055_LOCUS8954</name>
</gene>
<reference evidence="3 4" key="2">
    <citation type="submission" date="2024-05" db="EMBL/GenBank/DDBJ databases">
        <authorList>
            <person name="Chen Y."/>
            <person name="Shah S."/>
            <person name="Dougan E. K."/>
            <person name="Thang M."/>
            <person name="Chan C."/>
        </authorList>
    </citation>
    <scope>NUCLEOTIDE SEQUENCE [LARGE SCALE GENOMIC DNA]</scope>
</reference>
<evidence type="ECO:0000256" key="1">
    <source>
        <dbReference type="SAM" id="MobiDB-lite"/>
    </source>
</evidence>
<feature type="compositionally biased region" description="Polar residues" evidence="1">
    <location>
        <begin position="409"/>
        <end position="421"/>
    </location>
</feature>
<dbReference type="Proteomes" id="UP001152797">
    <property type="component" value="Unassembled WGS sequence"/>
</dbReference>